<dbReference type="AlphaFoldDB" id="A0AAV8ZII9"/>
<reference evidence="1" key="1">
    <citation type="journal article" date="2023" name="Insect Mol. Biol.">
        <title>Genome sequencing provides insights into the evolution of gene families encoding plant cell wall-degrading enzymes in longhorned beetles.</title>
        <authorList>
            <person name="Shin N.R."/>
            <person name="Okamura Y."/>
            <person name="Kirsch R."/>
            <person name="Pauchet Y."/>
        </authorList>
    </citation>
    <scope>NUCLEOTIDE SEQUENCE</scope>
    <source>
        <strain evidence="1">RBIC_L_NR</strain>
    </source>
</reference>
<accession>A0AAV8ZII9</accession>
<dbReference type="EMBL" id="JANEYF010001374">
    <property type="protein sequence ID" value="KAJ8964357.1"/>
    <property type="molecule type" value="Genomic_DNA"/>
</dbReference>
<comment type="caution">
    <text evidence="1">The sequence shown here is derived from an EMBL/GenBank/DDBJ whole genome shotgun (WGS) entry which is preliminary data.</text>
</comment>
<keyword evidence="2" id="KW-1185">Reference proteome</keyword>
<evidence type="ECO:0000313" key="1">
    <source>
        <dbReference type="EMBL" id="KAJ8964357.1"/>
    </source>
</evidence>
<protein>
    <submittedName>
        <fullName evidence="1">Uncharacterized protein</fullName>
    </submittedName>
</protein>
<evidence type="ECO:0000313" key="2">
    <source>
        <dbReference type="Proteomes" id="UP001162156"/>
    </source>
</evidence>
<dbReference type="Proteomes" id="UP001162156">
    <property type="component" value="Unassembled WGS sequence"/>
</dbReference>
<name>A0AAV8ZII9_9CUCU</name>
<organism evidence="1 2">
    <name type="scientific">Rhamnusium bicolor</name>
    <dbReference type="NCBI Taxonomy" id="1586634"/>
    <lineage>
        <taxon>Eukaryota</taxon>
        <taxon>Metazoa</taxon>
        <taxon>Ecdysozoa</taxon>
        <taxon>Arthropoda</taxon>
        <taxon>Hexapoda</taxon>
        <taxon>Insecta</taxon>
        <taxon>Pterygota</taxon>
        <taxon>Neoptera</taxon>
        <taxon>Endopterygota</taxon>
        <taxon>Coleoptera</taxon>
        <taxon>Polyphaga</taxon>
        <taxon>Cucujiformia</taxon>
        <taxon>Chrysomeloidea</taxon>
        <taxon>Cerambycidae</taxon>
        <taxon>Lepturinae</taxon>
        <taxon>Rhagiini</taxon>
        <taxon>Rhamnusium</taxon>
    </lineage>
</organism>
<gene>
    <name evidence="1" type="ORF">NQ314_004968</name>
</gene>
<proteinExistence type="predicted"/>
<sequence length="195" mass="22359">MAPSELRYGFIPEMKYEVRLRNKKGVDLRKIRAEAKRRCNLAAKRMKKSNDKRRTEAKQYKVGDVVLVKRKLLAIGLTSRKMVPKYIDRVQIIEVLGNDRYRVASFSKDKRRFKGIVVNEMRRMGGKDTQDLVRRTLGLMISNPLAAKYSWLGSIERKKCSKEGGESGHFQLAKTGQGPDEKATIVSLLFITNLL</sequence>